<dbReference type="Proteomes" id="UP000546257">
    <property type="component" value="Unassembled WGS sequence"/>
</dbReference>
<keyword evidence="2" id="KW-1185">Reference proteome</keyword>
<accession>A0A7J9SE79</accession>
<sequence length="86" mass="8946">MCQAHGRDTLQRVARQCATYSEVVAVDVLAPAQTPSSRWTVEIVVEGKSVPPRVLAAVAVADVTLDVGASGTRGEPMHAVVVGHLG</sequence>
<evidence type="ECO:0000313" key="1">
    <source>
        <dbReference type="EMBL" id="MBB6645038.1"/>
    </source>
</evidence>
<evidence type="ECO:0000313" key="2">
    <source>
        <dbReference type="Proteomes" id="UP000546257"/>
    </source>
</evidence>
<reference evidence="1 2" key="1">
    <citation type="submission" date="2020-08" db="EMBL/GenBank/DDBJ databases">
        <authorList>
            <person name="Seo M.-J."/>
        </authorList>
    </citation>
    <scope>NUCLEOTIDE SEQUENCE [LARGE SCALE GENOMIC DNA]</scope>
    <source>
        <strain evidence="1 2">MBLA0160</strain>
    </source>
</reference>
<gene>
    <name evidence="1" type="ORF">H5V44_01765</name>
</gene>
<organism evidence="1 2">
    <name type="scientific">Halobellus ruber</name>
    <dbReference type="NCBI Taxonomy" id="2761102"/>
    <lineage>
        <taxon>Archaea</taxon>
        <taxon>Methanobacteriati</taxon>
        <taxon>Methanobacteriota</taxon>
        <taxon>Stenosarchaea group</taxon>
        <taxon>Halobacteria</taxon>
        <taxon>Halobacteriales</taxon>
        <taxon>Haloferacaceae</taxon>
        <taxon>Halobellus</taxon>
    </lineage>
</organism>
<proteinExistence type="predicted"/>
<comment type="caution">
    <text evidence="1">The sequence shown here is derived from an EMBL/GenBank/DDBJ whole genome shotgun (WGS) entry which is preliminary data.</text>
</comment>
<dbReference type="EMBL" id="JACKXD010000001">
    <property type="protein sequence ID" value="MBB6645038.1"/>
    <property type="molecule type" value="Genomic_DNA"/>
</dbReference>
<protein>
    <submittedName>
        <fullName evidence="1">Uncharacterized protein</fullName>
    </submittedName>
</protein>
<name>A0A7J9SE79_9EURY</name>
<dbReference type="AlphaFoldDB" id="A0A7J9SE79"/>